<dbReference type="Gene3D" id="3.40.50.10950">
    <property type="match status" value="1"/>
</dbReference>
<evidence type="ECO:0000313" key="14">
    <source>
        <dbReference type="Proteomes" id="UP000278983"/>
    </source>
</evidence>
<feature type="binding site" evidence="10">
    <location>
        <position position="162"/>
    </location>
    <ligand>
        <name>a divalent metal cation</name>
        <dbReference type="ChEBI" id="CHEBI:60240"/>
    </ligand>
</feature>
<dbReference type="AlphaFoldDB" id="A0A3S0QSL7"/>
<comment type="cofactor">
    <cofactor evidence="2">
        <name>Mg(2+)</name>
        <dbReference type="ChEBI" id="CHEBI:18420"/>
    </cofactor>
</comment>
<evidence type="ECO:0000256" key="7">
    <source>
        <dbReference type="ARBA" id="ARBA00023268"/>
    </source>
</evidence>
<keyword evidence="6" id="KW-0560">Oxidoreductase</keyword>
<dbReference type="EMBL" id="RYYU01000001">
    <property type="protein sequence ID" value="RUL58444.1"/>
    <property type="molecule type" value="Genomic_DNA"/>
</dbReference>
<dbReference type="Gene3D" id="3.40.50.720">
    <property type="entry name" value="NAD(P)-binding Rossmann-like Domain"/>
    <property type="match status" value="1"/>
</dbReference>
<evidence type="ECO:0000256" key="1">
    <source>
        <dbReference type="ARBA" id="ARBA00001936"/>
    </source>
</evidence>
<dbReference type="OrthoDB" id="9805787at2"/>
<evidence type="ECO:0000313" key="13">
    <source>
        <dbReference type="EMBL" id="RUL58444.1"/>
    </source>
</evidence>
<dbReference type="InterPro" id="IPR012188">
    <property type="entry name" value="ME_PTA"/>
</dbReference>
<dbReference type="InterPro" id="IPR012301">
    <property type="entry name" value="Malic_N_dom"/>
</dbReference>
<keyword evidence="7" id="KW-0511">Multifunctional enzyme</keyword>
<feature type="binding site" evidence="9">
    <location>
        <position position="136"/>
    </location>
    <ligand>
        <name>a divalent metal cation</name>
        <dbReference type="ChEBI" id="CHEBI:60240"/>
    </ligand>
</feature>
<reference evidence="13 14" key="1">
    <citation type="submission" date="2018-12" db="EMBL/GenBank/DDBJ databases">
        <title>Genome sequencing of Prevotella sp. KCOM 3155 (= JS262).</title>
        <authorList>
            <person name="Kook J.-K."/>
            <person name="Park S.-N."/>
            <person name="Lim Y.K."/>
        </authorList>
    </citation>
    <scope>NUCLEOTIDE SEQUENCE [LARGE SCALE GENOMIC DNA]</scope>
    <source>
        <strain evidence="13 14">KCOM 3155</strain>
    </source>
</reference>
<keyword evidence="14" id="KW-1185">Reference proteome</keyword>
<feature type="binding site" evidence="10">
    <location>
        <position position="287"/>
    </location>
    <ligand>
        <name>a divalent metal cation</name>
        <dbReference type="ChEBI" id="CHEBI:60240"/>
    </ligand>
</feature>
<feature type="domain" description="Malic enzyme N-terminal" evidence="12">
    <location>
        <begin position="18"/>
        <end position="151"/>
    </location>
</feature>
<dbReference type="Gene3D" id="3.40.50.10750">
    <property type="entry name" value="Isocitrate/Isopropylmalate dehydrogenase-like"/>
    <property type="match status" value="1"/>
</dbReference>
<evidence type="ECO:0000256" key="5">
    <source>
        <dbReference type="ARBA" id="ARBA00022723"/>
    </source>
</evidence>
<dbReference type="InterPro" id="IPR045213">
    <property type="entry name" value="Malic_NAD-bd_bact_type"/>
</dbReference>
<evidence type="ECO:0000256" key="9">
    <source>
        <dbReference type="PIRSR" id="PIRSR036684-2"/>
    </source>
</evidence>
<protein>
    <submittedName>
        <fullName evidence="13">NADP-dependent malic enzyme</fullName>
    </submittedName>
</protein>
<evidence type="ECO:0000256" key="2">
    <source>
        <dbReference type="ARBA" id="ARBA00001946"/>
    </source>
</evidence>
<comment type="similarity">
    <text evidence="4">In the C-terminal section; belongs to the phosphate acetyltransferase and butyryltransferase family.</text>
</comment>
<dbReference type="FunFam" id="3.40.50.10380:FF:000003">
    <property type="entry name" value="NADP-dependent malic enzyme"/>
    <property type="match status" value="1"/>
</dbReference>
<organism evidence="13 14">
    <name type="scientific">Prevotella koreensis</name>
    <dbReference type="NCBI Taxonomy" id="2490854"/>
    <lineage>
        <taxon>Bacteria</taxon>
        <taxon>Pseudomonadati</taxon>
        <taxon>Bacteroidota</taxon>
        <taxon>Bacteroidia</taxon>
        <taxon>Bacteroidales</taxon>
        <taxon>Prevotellaceae</taxon>
        <taxon>Prevotella</taxon>
    </lineage>
</organism>
<evidence type="ECO:0000256" key="8">
    <source>
        <dbReference type="PIRSR" id="PIRSR036684-1"/>
    </source>
</evidence>
<dbReference type="Pfam" id="PF01515">
    <property type="entry name" value="PTA_PTB"/>
    <property type="match status" value="1"/>
</dbReference>
<keyword evidence="10" id="KW-0521">NADP</keyword>
<accession>A0A3S0QSL7</accession>
<evidence type="ECO:0000259" key="12">
    <source>
        <dbReference type="SMART" id="SM01274"/>
    </source>
</evidence>
<dbReference type="Gene3D" id="3.40.50.10380">
    <property type="entry name" value="Malic enzyme, N-terminal domain"/>
    <property type="match status" value="1"/>
</dbReference>
<feature type="binding site" evidence="10">
    <location>
        <begin position="76"/>
        <end position="83"/>
    </location>
    <ligand>
        <name>NADP(+)</name>
        <dbReference type="ChEBI" id="CHEBI:58349"/>
    </ligand>
</feature>
<feature type="active site" description="Proton acceptor" evidence="8">
    <location>
        <position position="94"/>
    </location>
</feature>
<dbReference type="FunFam" id="3.40.50.720:FF:000095">
    <property type="entry name" value="NADP-dependent malic enzyme"/>
    <property type="match status" value="1"/>
</dbReference>
<comment type="caution">
    <text evidence="13">The sequence shown here is derived from an EMBL/GenBank/DDBJ whole genome shotgun (WGS) entry which is preliminary data.</text>
</comment>
<evidence type="ECO:0000256" key="4">
    <source>
        <dbReference type="ARBA" id="ARBA00008756"/>
    </source>
</evidence>
<gene>
    <name evidence="13" type="ORF">EHV08_00770</name>
</gene>
<dbReference type="GO" id="GO:0046872">
    <property type="term" value="F:metal ion binding"/>
    <property type="evidence" value="ECO:0007669"/>
    <property type="project" value="UniProtKB-KW"/>
</dbReference>
<evidence type="ECO:0000256" key="6">
    <source>
        <dbReference type="ARBA" id="ARBA00023002"/>
    </source>
</evidence>
<dbReference type="InterPro" id="IPR037062">
    <property type="entry name" value="Malic_N_dom_sf"/>
</dbReference>
<evidence type="ECO:0000256" key="10">
    <source>
        <dbReference type="PIRSR" id="PIRSR036684-3"/>
    </source>
</evidence>
<comment type="cofactor">
    <cofactor evidence="1">
        <name>Mn(2+)</name>
        <dbReference type="ChEBI" id="CHEBI:29035"/>
    </cofactor>
</comment>
<feature type="binding site" evidence="9">
    <location>
        <position position="137"/>
    </location>
    <ligand>
        <name>a divalent metal cation</name>
        <dbReference type="ChEBI" id="CHEBI:60240"/>
    </ligand>
</feature>
<dbReference type="SUPFAM" id="SSF53659">
    <property type="entry name" value="Isocitrate/Isopropylmalate dehydrogenase-like"/>
    <property type="match status" value="1"/>
</dbReference>
<dbReference type="Pfam" id="PF03949">
    <property type="entry name" value="Malic_M"/>
    <property type="match status" value="1"/>
</dbReference>
<dbReference type="GO" id="GO:0051287">
    <property type="term" value="F:NAD binding"/>
    <property type="evidence" value="ECO:0007669"/>
    <property type="project" value="InterPro"/>
</dbReference>
<dbReference type="InterPro" id="IPR012302">
    <property type="entry name" value="Malic_NAD-bd"/>
</dbReference>
<dbReference type="GO" id="GO:0004470">
    <property type="term" value="F:malic enzyme activity"/>
    <property type="evidence" value="ECO:0007669"/>
    <property type="project" value="InterPro"/>
</dbReference>
<dbReference type="InterPro" id="IPR051674">
    <property type="entry name" value="Malate_Decarboxylase"/>
</dbReference>
<dbReference type="GO" id="GO:0006108">
    <property type="term" value="P:malate metabolic process"/>
    <property type="evidence" value="ECO:0007669"/>
    <property type="project" value="InterPro"/>
</dbReference>
<dbReference type="InterPro" id="IPR046346">
    <property type="entry name" value="Aminoacid_DH-like_N_sf"/>
</dbReference>
<dbReference type="PANTHER" id="PTHR43237">
    <property type="entry name" value="NADP-DEPENDENT MALIC ENZYME"/>
    <property type="match status" value="1"/>
</dbReference>
<dbReference type="SUPFAM" id="SSF53223">
    <property type="entry name" value="Aminoacid dehydrogenase-like, N-terminal domain"/>
    <property type="match status" value="1"/>
</dbReference>
<sequence>MVKILKEDALAYHENGRPGKIEVKPTKAHRTQTDLSLAYSPGVAFPCLEIQKNPDDAYRYTDKGNLVAVISNGTAVLGLGDIGAISGKPVMEGKGLLFKIYGGIDVFDIEVDEKDPVKFCEAVEKIAPTFGGINLEDIKAPECFYIEERLKRTLNIPVMHDDQHGTAIISAAGLKNALEVAGKDIKDVRIVVNGAGAAAVSCTKLYMALGARRENIVMLDSKGVITSDREGLNEQKRLFATDRRDLHTLAEAVNGADVFVGLSKGNVLSKDMVRTMAKDPIIFALANPEPEISYEDALEARPDTLMSTGRTDYPNQINNVIGFPYIFRGALDVHASAINEEMKMAAVHAIADLAKQPVPDVVNDVYKVNNLKFGRDYFIPKPVDPRLVSEVSAAVAKAAIESGVARRTIDDWEEYKNSLSVMLGVKTKLTQKIYSTASAHPQRVVFAEAIHPTMLRAAVQAKAEGICYPILLGNEERINKMAGELDLSLEGIEVINLRNDKEAERRERYAKILTEKLQRDGYTFEEANDKMFERNYFGMMMVETGEADAFITGLYTKYSNTTKVAKEVIGIRPEYKHFGTMHIINSPKGTLYLADTLINSDPDTQELVDMARLSCTAVSFFNEKPVIAMVSHSNFGSDSSDGSRKVRNAVAQLHKENPEMSVDGELQIGFALDREQRDTLFPFTRLKDKDVNTLVFPNLTSARSSYKMLQMLAPDVEIIGPIQMGLKKPIHFTDFASSVRDVVNITAVAVIDAYVYKIKKEINKCCTTT</sequence>
<evidence type="ECO:0000256" key="3">
    <source>
        <dbReference type="ARBA" id="ARBA00007686"/>
    </source>
</evidence>
<dbReference type="SUPFAM" id="SSF51735">
    <property type="entry name" value="NAD(P)-binding Rossmann-fold domains"/>
    <property type="match status" value="1"/>
</dbReference>
<dbReference type="InterPro" id="IPR042113">
    <property type="entry name" value="P_AcTrfase_dom1"/>
</dbReference>
<evidence type="ECO:0000259" key="11">
    <source>
        <dbReference type="SMART" id="SM00919"/>
    </source>
</evidence>
<comment type="similarity">
    <text evidence="3">In the N-terminal section; belongs to the malic enzymes family.</text>
</comment>
<dbReference type="GO" id="GO:0016746">
    <property type="term" value="F:acyltransferase activity"/>
    <property type="evidence" value="ECO:0007669"/>
    <property type="project" value="InterPro"/>
</dbReference>
<keyword evidence="5 9" id="KW-0479">Metal-binding</keyword>
<dbReference type="Pfam" id="PF00390">
    <property type="entry name" value="malic"/>
    <property type="match status" value="1"/>
</dbReference>
<dbReference type="InterPro" id="IPR042112">
    <property type="entry name" value="P_AcTrfase_dom2"/>
</dbReference>
<dbReference type="InterPro" id="IPR002505">
    <property type="entry name" value="PTA_PTB"/>
</dbReference>
<dbReference type="SMART" id="SM01274">
    <property type="entry name" value="malic"/>
    <property type="match status" value="1"/>
</dbReference>
<proteinExistence type="inferred from homology"/>
<dbReference type="InterPro" id="IPR036291">
    <property type="entry name" value="NAD(P)-bd_dom_sf"/>
</dbReference>
<dbReference type="SMART" id="SM00919">
    <property type="entry name" value="Malic_M"/>
    <property type="match status" value="1"/>
</dbReference>
<dbReference type="RefSeq" id="WP_126677547.1">
    <property type="nucleotide sequence ID" value="NZ_RYYU01000001.1"/>
</dbReference>
<name>A0A3S0QSL7_9BACT</name>
<dbReference type="PANTHER" id="PTHR43237:SF4">
    <property type="entry name" value="NADP-DEPENDENT MALIC ENZYME"/>
    <property type="match status" value="1"/>
</dbReference>
<dbReference type="CDD" id="cd05311">
    <property type="entry name" value="NAD_bind_2_malic_enz"/>
    <property type="match status" value="1"/>
</dbReference>
<dbReference type="Proteomes" id="UP000278983">
    <property type="component" value="Unassembled WGS sequence"/>
</dbReference>
<dbReference type="GO" id="GO:0016616">
    <property type="term" value="F:oxidoreductase activity, acting on the CH-OH group of donors, NAD or NADP as acceptor"/>
    <property type="evidence" value="ECO:0007669"/>
    <property type="project" value="InterPro"/>
</dbReference>
<feature type="domain" description="Malic enzyme NAD-binding" evidence="11">
    <location>
        <begin position="163"/>
        <end position="400"/>
    </location>
</feature>
<dbReference type="PIRSF" id="PIRSF036684">
    <property type="entry name" value="ME_PTA"/>
    <property type="match status" value="1"/>
</dbReference>